<keyword evidence="3" id="KW-0813">Transport</keyword>
<organism evidence="9 12">
    <name type="scientific">Rhizobium etli</name>
    <dbReference type="NCBI Taxonomy" id="29449"/>
    <lineage>
        <taxon>Bacteria</taxon>
        <taxon>Pseudomonadati</taxon>
        <taxon>Pseudomonadota</taxon>
        <taxon>Alphaproteobacteria</taxon>
        <taxon>Hyphomicrobiales</taxon>
        <taxon>Rhizobiaceae</taxon>
        <taxon>Rhizobium/Agrobacterium group</taxon>
        <taxon>Rhizobium</taxon>
    </lineage>
</organism>
<proteinExistence type="inferred from homology"/>
<dbReference type="PANTHER" id="PTHR43297">
    <property type="entry name" value="OLIGOPEPTIDE TRANSPORT ATP-BINDING PROTEIN APPD"/>
    <property type="match status" value="1"/>
</dbReference>
<evidence type="ECO:0000313" key="9">
    <source>
        <dbReference type="EMBL" id="MBB4479000.1"/>
    </source>
</evidence>
<evidence type="ECO:0000256" key="1">
    <source>
        <dbReference type="ARBA" id="ARBA00004417"/>
    </source>
</evidence>
<evidence type="ECO:0000313" key="10">
    <source>
        <dbReference type="EMBL" id="MBB4534806.1"/>
    </source>
</evidence>
<evidence type="ECO:0000313" key="11">
    <source>
        <dbReference type="Proteomes" id="UP000523431"/>
    </source>
</evidence>
<dbReference type="GO" id="GO:0016887">
    <property type="term" value="F:ATP hydrolysis activity"/>
    <property type="evidence" value="ECO:0007669"/>
    <property type="project" value="InterPro"/>
</dbReference>
<evidence type="ECO:0000256" key="6">
    <source>
        <dbReference type="ARBA" id="ARBA00022840"/>
    </source>
</evidence>
<keyword evidence="7" id="KW-0472">Membrane</keyword>
<dbReference type="Proteomes" id="UP000557344">
    <property type="component" value="Unassembled WGS sequence"/>
</dbReference>
<keyword evidence="6 9" id="KW-0067">ATP-binding</keyword>
<evidence type="ECO:0000256" key="2">
    <source>
        <dbReference type="ARBA" id="ARBA00005417"/>
    </source>
</evidence>
<evidence type="ECO:0000256" key="5">
    <source>
        <dbReference type="ARBA" id="ARBA00022741"/>
    </source>
</evidence>
<protein>
    <submittedName>
        <fullName evidence="9">Dipeptide transport system ATP-binding protein</fullName>
    </submittedName>
</protein>
<dbReference type="Gene3D" id="3.40.50.300">
    <property type="entry name" value="P-loop containing nucleotide triphosphate hydrolases"/>
    <property type="match status" value="1"/>
</dbReference>
<dbReference type="PANTHER" id="PTHR43297:SF2">
    <property type="entry name" value="DIPEPTIDE TRANSPORT ATP-BINDING PROTEIN DPPD"/>
    <property type="match status" value="1"/>
</dbReference>
<keyword evidence="4" id="KW-1003">Cell membrane</keyword>
<comment type="similarity">
    <text evidence="2">Belongs to the ABC transporter superfamily.</text>
</comment>
<dbReference type="EMBL" id="JACIID010000002">
    <property type="protein sequence ID" value="MBB4534806.1"/>
    <property type="molecule type" value="Genomic_DNA"/>
</dbReference>
<dbReference type="AlphaFoldDB" id="A0A7W6V990"/>
<reference evidence="11 12" key="1">
    <citation type="submission" date="2020-08" db="EMBL/GenBank/DDBJ databases">
        <title>Genomic Encyclopedia of Type Strains, Phase IV (KMG-V): Genome sequencing to study the core and pangenomes of soil and plant-associated prokaryotes.</title>
        <authorList>
            <person name="Whitman W."/>
        </authorList>
    </citation>
    <scope>NUCLEOTIDE SEQUENCE [LARGE SCALE GENOMIC DNA]</scope>
    <source>
        <strain evidence="9 12">SEMIA 471</strain>
        <strain evidence="10 11">SEMIA 489</strain>
    </source>
</reference>
<dbReference type="InterPro" id="IPR003439">
    <property type="entry name" value="ABC_transporter-like_ATP-bd"/>
</dbReference>
<dbReference type="Proteomes" id="UP000523431">
    <property type="component" value="Unassembled WGS sequence"/>
</dbReference>
<dbReference type="GO" id="GO:0055085">
    <property type="term" value="P:transmembrane transport"/>
    <property type="evidence" value="ECO:0007669"/>
    <property type="project" value="UniProtKB-ARBA"/>
</dbReference>
<dbReference type="InterPro" id="IPR017871">
    <property type="entry name" value="ABC_transporter-like_CS"/>
</dbReference>
<evidence type="ECO:0000313" key="12">
    <source>
        <dbReference type="Proteomes" id="UP000557344"/>
    </source>
</evidence>
<accession>A0A7W6V990</accession>
<keyword evidence="5" id="KW-0547">Nucleotide-binding</keyword>
<dbReference type="PROSITE" id="PS00211">
    <property type="entry name" value="ABC_TRANSPORTER_1"/>
    <property type="match status" value="1"/>
</dbReference>
<dbReference type="Pfam" id="PF08352">
    <property type="entry name" value="oligo_HPY"/>
    <property type="match status" value="1"/>
</dbReference>
<dbReference type="InterPro" id="IPR050388">
    <property type="entry name" value="ABC_Ni/Peptide_Import"/>
</dbReference>
<evidence type="ECO:0000256" key="7">
    <source>
        <dbReference type="ARBA" id="ARBA00023136"/>
    </source>
</evidence>
<evidence type="ECO:0000256" key="4">
    <source>
        <dbReference type="ARBA" id="ARBA00022475"/>
    </source>
</evidence>
<evidence type="ECO:0000256" key="3">
    <source>
        <dbReference type="ARBA" id="ARBA00022448"/>
    </source>
</evidence>
<dbReference type="GO" id="GO:0005886">
    <property type="term" value="C:plasma membrane"/>
    <property type="evidence" value="ECO:0007669"/>
    <property type="project" value="UniProtKB-SubCell"/>
</dbReference>
<dbReference type="InterPro" id="IPR027417">
    <property type="entry name" value="P-loop_NTPase"/>
</dbReference>
<dbReference type="InterPro" id="IPR003593">
    <property type="entry name" value="AAA+_ATPase"/>
</dbReference>
<dbReference type="NCBIfam" id="TIGR01727">
    <property type="entry name" value="oligo_HPY"/>
    <property type="match status" value="1"/>
</dbReference>
<comment type="subcellular location">
    <subcellularLocation>
        <location evidence="1">Cell inner membrane</location>
        <topology evidence="1">Peripheral membrane protein</topology>
    </subcellularLocation>
</comment>
<gene>
    <name evidence="9" type="ORF">GGE46_001568</name>
    <name evidence="10" type="ORF">GGE57_001542</name>
</gene>
<dbReference type="GO" id="GO:0015833">
    <property type="term" value="P:peptide transport"/>
    <property type="evidence" value="ECO:0007669"/>
    <property type="project" value="InterPro"/>
</dbReference>
<dbReference type="CDD" id="cd03257">
    <property type="entry name" value="ABC_NikE_OppD_transporters"/>
    <property type="match status" value="1"/>
</dbReference>
<name>A0A7W6V990_RHIET</name>
<dbReference type="GO" id="GO:0005524">
    <property type="term" value="F:ATP binding"/>
    <property type="evidence" value="ECO:0007669"/>
    <property type="project" value="UniProtKB-KW"/>
</dbReference>
<sequence length="338" mass="36824">MPLLEIENLTVEFQTSSGLFRAVDRVSLTCDKGEILSVVGESGSGKSVAMLALMGLLPWTARITADRMQFDGQDLRGISGRQRRRIVGKDMAMIFQEPMSSLNPCFTVGFQLGETLRFHMGLNRKERRQRSIELLNLVGIPAPEDRLSNFPHQMSGGMSQRVMIAMALACNPKLLIADEPTTALDVTIQAQILDLLVRLQKEHGMALVLITHDMGVVAETAERVQVQYAGQKVEEQPVKALFRDPHHPYTAALLAALPERAKVGQRLPSIAGVVPGQHGRPTGCLFAPRCGYATVECDRGVVRQGPELGLALCNYPLKDGKPLGHPGVMATETAGDLV</sequence>
<dbReference type="EMBL" id="JACIHU010000002">
    <property type="protein sequence ID" value="MBB4479000.1"/>
    <property type="molecule type" value="Genomic_DNA"/>
</dbReference>
<comment type="caution">
    <text evidence="9">The sequence shown here is derived from an EMBL/GenBank/DDBJ whole genome shotgun (WGS) entry which is preliminary data.</text>
</comment>
<feature type="domain" description="ABC transporter" evidence="8">
    <location>
        <begin position="4"/>
        <end position="254"/>
    </location>
</feature>
<dbReference type="PROSITE" id="PS50893">
    <property type="entry name" value="ABC_TRANSPORTER_2"/>
    <property type="match status" value="1"/>
</dbReference>
<dbReference type="RefSeq" id="WP_183839383.1">
    <property type="nucleotide sequence ID" value="NZ_JACIHU010000002.1"/>
</dbReference>
<dbReference type="SUPFAM" id="SSF52540">
    <property type="entry name" value="P-loop containing nucleoside triphosphate hydrolases"/>
    <property type="match status" value="1"/>
</dbReference>
<dbReference type="Pfam" id="PF00005">
    <property type="entry name" value="ABC_tran"/>
    <property type="match status" value="1"/>
</dbReference>
<evidence type="ECO:0000259" key="8">
    <source>
        <dbReference type="PROSITE" id="PS50893"/>
    </source>
</evidence>
<dbReference type="InterPro" id="IPR013563">
    <property type="entry name" value="Oligopep_ABC_C"/>
</dbReference>
<dbReference type="SMART" id="SM00382">
    <property type="entry name" value="AAA"/>
    <property type="match status" value="1"/>
</dbReference>
<dbReference type="FunFam" id="3.40.50.300:FF:000016">
    <property type="entry name" value="Oligopeptide ABC transporter ATP-binding component"/>
    <property type="match status" value="1"/>
</dbReference>